<dbReference type="AlphaFoldDB" id="A0A8H6S0W1"/>
<comment type="similarity">
    <text evidence="9">Belongs to the DHHC palmitoyltransferase family. PFA5 subfamily.</text>
</comment>
<sequence length="415" mass="46149">MSGNGAPPTPPAPPKAKPTFCGTISEAAYTARERREARRERPQPWVVLKLMLPIVLGILGYAAYVYAGRFVRRLVAGGRDGLGVGLLVPWSVLWLWTVWAYVKVVSTPPGDACDYVAKSDRPLLPPTTWDDPQALEDIEAGRIGGPAYEQQARDRTEPIPIPPPPPIPPLPTRQSSKSLRPTRGRLPPTTAPLLPANRWCSRCKIVKPYRAHHCRACGTCVLKFDHHCPWIGQCVGARNHKFFLIFNLSAMLLGAYTFSSLLAVNVVDGGAIDPQEAVIVALSALFLLFTASLFFAHVRMILLTQTTVEGLVVRTLKDRESAQLASEGHPWWDVRGKRATLRTYDAEWGAPDTEGNLWWPGSYRAAWEDVMGAGWLGWILPIGRAGSDGRAYAPNPRFDRDGRWRRRAEWPEELR</sequence>
<keyword evidence="7" id="KW-0449">Lipoprotein</keyword>
<comment type="subcellular location">
    <subcellularLocation>
        <location evidence="1">Membrane</location>
        <topology evidence="1">Multi-pass membrane protein</topology>
    </subcellularLocation>
</comment>
<evidence type="ECO:0000259" key="13">
    <source>
        <dbReference type="Pfam" id="PF01529"/>
    </source>
</evidence>
<dbReference type="InterPro" id="IPR001594">
    <property type="entry name" value="Palmitoyltrfase_DHHC"/>
</dbReference>
<keyword evidence="2 11" id="KW-0808">Transferase</keyword>
<feature type="transmembrane region" description="Helical" evidence="11">
    <location>
        <begin position="242"/>
        <end position="265"/>
    </location>
</feature>
<comment type="domain">
    <text evidence="11">The DHHC domain is required for palmitoyltransferase activity.</text>
</comment>
<dbReference type="EC" id="2.3.1.225" evidence="11"/>
<dbReference type="PANTHER" id="PTHR22883">
    <property type="entry name" value="ZINC FINGER DHHC DOMAIN CONTAINING PROTEIN"/>
    <property type="match status" value="1"/>
</dbReference>
<evidence type="ECO:0000256" key="5">
    <source>
        <dbReference type="ARBA" id="ARBA00023136"/>
    </source>
</evidence>
<feature type="region of interest" description="Disordered" evidence="12">
    <location>
        <begin position="149"/>
        <end position="190"/>
    </location>
</feature>
<comment type="catalytic activity">
    <reaction evidence="10 11">
        <text>L-cysteinyl-[protein] + hexadecanoyl-CoA = S-hexadecanoyl-L-cysteinyl-[protein] + CoA</text>
        <dbReference type="Rhea" id="RHEA:36683"/>
        <dbReference type="Rhea" id="RHEA-COMP:10131"/>
        <dbReference type="Rhea" id="RHEA-COMP:11032"/>
        <dbReference type="ChEBI" id="CHEBI:29950"/>
        <dbReference type="ChEBI" id="CHEBI:57287"/>
        <dbReference type="ChEBI" id="CHEBI:57379"/>
        <dbReference type="ChEBI" id="CHEBI:74151"/>
        <dbReference type="EC" id="2.3.1.225"/>
    </reaction>
</comment>
<keyword evidence="4 11" id="KW-1133">Transmembrane helix</keyword>
<feature type="domain" description="Palmitoyltransferase DHHC" evidence="13">
    <location>
        <begin position="197"/>
        <end position="309"/>
    </location>
</feature>
<evidence type="ECO:0000256" key="9">
    <source>
        <dbReference type="ARBA" id="ARBA00038298"/>
    </source>
</evidence>
<dbReference type="GO" id="GO:0006612">
    <property type="term" value="P:protein targeting to membrane"/>
    <property type="evidence" value="ECO:0007669"/>
    <property type="project" value="TreeGrafter"/>
</dbReference>
<reference evidence="14" key="1">
    <citation type="submission" date="2020-05" db="EMBL/GenBank/DDBJ databases">
        <title>Mycena genomes resolve the evolution of fungal bioluminescence.</title>
        <authorList>
            <person name="Tsai I.J."/>
        </authorList>
    </citation>
    <scope>NUCLEOTIDE SEQUENCE</scope>
    <source>
        <strain evidence="14">171206Taipei</strain>
    </source>
</reference>
<evidence type="ECO:0000256" key="2">
    <source>
        <dbReference type="ARBA" id="ARBA00022679"/>
    </source>
</evidence>
<keyword evidence="8 11" id="KW-0012">Acyltransferase</keyword>
<keyword evidence="3 11" id="KW-0812">Transmembrane</keyword>
<evidence type="ECO:0000256" key="4">
    <source>
        <dbReference type="ARBA" id="ARBA00022989"/>
    </source>
</evidence>
<evidence type="ECO:0000256" key="6">
    <source>
        <dbReference type="ARBA" id="ARBA00023139"/>
    </source>
</evidence>
<feature type="compositionally biased region" description="Pro residues" evidence="12">
    <location>
        <begin position="159"/>
        <end position="171"/>
    </location>
</feature>
<gene>
    <name evidence="14" type="ORF">MIND_01341100</name>
</gene>
<proteinExistence type="inferred from homology"/>
<keyword evidence="15" id="KW-1185">Reference proteome</keyword>
<dbReference type="GO" id="GO:0016020">
    <property type="term" value="C:membrane"/>
    <property type="evidence" value="ECO:0007669"/>
    <property type="project" value="UniProtKB-SubCell"/>
</dbReference>
<dbReference type="RefSeq" id="XP_037213851.1">
    <property type="nucleotide sequence ID" value="XM_037369855.1"/>
</dbReference>
<dbReference type="GO" id="GO:0019706">
    <property type="term" value="F:protein-cysteine S-palmitoyltransferase activity"/>
    <property type="evidence" value="ECO:0007669"/>
    <property type="project" value="UniProtKB-EC"/>
</dbReference>
<organism evidence="14 15">
    <name type="scientific">Mycena indigotica</name>
    <dbReference type="NCBI Taxonomy" id="2126181"/>
    <lineage>
        <taxon>Eukaryota</taxon>
        <taxon>Fungi</taxon>
        <taxon>Dikarya</taxon>
        <taxon>Basidiomycota</taxon>
        <taxon>Agaricomycotina</taxon>
        <taxon>Agaricomycetes</taxon>
        <taxon>Agaricomycetidae</taxon>
        <taxon>Agaricales</taxon>
        <taxon>Marasmiineae</taxon>
        <taxon>Mycenaceae</taxon>
        <taxon>Mycena</taxon>
    </lineage>
</organism>
<dbReference type="PANTHER" id="PTHR22883:SF23">
    <property type="entry name" value="PALMITOYLTRANSFERASE ZDHHC6"/>
    <property type="match status" value="1"/>
</dbReference>
<comment type="caution">
    <text evidence="14">The sequence shown here is derived from an EMBL/GenBank/DDBJ whole genome shotgun (WGS) entry which is preliminary data.</text>
</comment>
<dbReference type="EMBL" id="JACAZF010000015">
    <property type="protein sequence ID" value="KAF7290273.1"/>
    <property type="molecule type" value="Genomic_DNA"/>
</dbReference>
<feature type="transmembrane region" description="Helical" evidence="11">
    <location>
        <begin position="82"/>
        <end position="102"/>
    </location>
</feature>
<dbReference type="GO" id="GO:0005783">
    <property type="term" value="C:endoplasmic reticulum"/>
    <property type="evidence" value="ECO:0007669"/>
    <property type="project" value="TreeGrafter"/>
</dbReference>
<evidence type="ECO:0000256" key="11">
    <source>
        <dbReference type="RuleBase" id="RU079119"/>
    </source>
</evidence>
<dbReference type="GeneID" id="59352371"/>
<feature type="transmembrane region" description="Helical" evidence="11">
    <location>
        <begin position="277"/>
        <end position="296"/>
    </location>
</feature>
<name>A0A8H6S0W1_9AGAR</name>
<protein>
    <recommendedName>
        <fullName evidence="11">Palmitoyltransferase</fullName>
        <ecNumber evidence="11">2.3.1.225</ecNumber>
    </recommendedName>
</protein>
<evidence type="ECO:0000256" key="12">
    <source>
        <dbReference type="SAM" id="MobiDB-lite"/>
    </source>
</evidence>
<dbReference type="Pfam" id="PF01529">
    <property type="entry name" value="DHHC"/>
    <property type="match status" value="1"/>
</dbReference>
<evidence type="ECO:0000256" key="1">
    <source>
        <dbReference type="ARBA" id="ARBA00004141"/>
    </source>
</evidence>
<evidence type="ECO:0000256" key="3">
    <source>
        <dbReference type="ARBA" id="ARBA00022692"/>
    </source>
</evidence>
<evidence type="ECO:0000256" key="8">
    <source>
        <dbReference type="ARBA" id="ARBA00023315"/>
    </source>
</evidence>
<evidence type="ECO:0000313" key="15">
    <source>
        <dbReference type="Proteomes" id="UP000636479"/>
    </source>
</evidence>
<dbReference type="InterPro" id="IPR039859">
    <property type="entry name" value="PFA4/ZDH16/20/ERF2-like"/>
</dbReference>
<evidence type="ECO:0000256" key="10">
    <source>
        <dbReference type="ARBA" id="ARBA00048048"/>
    </source>
</evidence>
<feature type="transmembrane region" description="Helical" evidence="11">
    <location>
        <begin position="45"/>
        <end position="67"/>
    </location>
</feature>
<keyword evidence="5 11" id="KW-0472">Membrane</keyword>
<accession>A0A8H6S0W1</accession>
<evidence type="ECO:0000313" key="14">
    <source>
        <dbReference type="EMBL" id="KAF7290273.1"/>
    </source>
</evidence>
<dbReference type="PROSITE" id="PS50216">
    <property type="entry name" value="DHHC"/>
    <property type="match status" value="1"/>
</dbReference>
<dbReference type="Proteomes" id="UP000636479">
    <property type="component" value="Unassembled WGS sequence"/>
</dbReference>
<keyword evidence="6" id="KW-0564">Palmitate</keyword>
<dbReference type="GO" id="GO:0005794">
    <property type="term" value="C:Golgi apparatus"/>
    <property type="evidence" value="ECO:0007669"/>
    <property type="project" value="TreeGrafter"/>
</dbReference>
<feature type="compositionally biased region" description="Low complexity" evidence="12">
    <location>
        <begin position="179"/>
        <end position="190"/>
    </location>
</feature>
<evidence type="ECO:0000256" key="7">
    <source>
        <dbReference type="ARBA" id="ARBA00023288"/>
    </source>
</evidence>
<dbReference type="OrthoDB" id="1436450at2759"/>